<gene>
    <name evidence="2" type="ORF">Sradi_6202900</name>
</gene>
<name>A0AAW2KA66_SESRA</name>
<proteinExistence type="predicted"/>
<reference evidence="2" key="2">
    <citation type="journal article" date="2024" name="Plant">
        <title>Genomic evolution and insights into agronomic trait innovations of Sesamum species.</title>
        <authorList>
            <person name="Miao H."/>
            <person name="Wang L."/>
            <person name="Qu L."/>
            <person name="Liu H."/>
            <person name="Sun Y."/>
            <person name="Le M."/>
            <person name="Wang Q."/>
            <person name="Wei S."/>
            <person name="Zheng Y."/>
            <person name="Lin W."/>
            <person name="Duan Y."/>
            <person name="Cao H."/>
            <person name="Xiong S."/>
            <person name="Wang X."/>
            <person name="Wei L."/>
            <person name="Li C."/>
            <person name="Ma Q."/>
            <person name="Ju M."/>
            <person name="Zhao R."/>
            <person name="Li G."/>
            <person name="Mu C."/>
            <person name="Tian Q."/>
            <person name="Mei H."/>
            <person name="Zhang T."/>
            <person name="Gao T."/>
            <person name="Zhang H."/>
        </authorList>
    </citation>
    <scope>NUCLEOTIDE SEQUENCE</scope>
    <source>
        <strain evidence="2">G02</strain>
    </source>
</reference>
<sequence length="158" mass="17774">MSSNKVWTFIDPPKGVKLVVCKWIHKRKLGADGEVTTFKTGLVAKGYTQRPGVDYEETYSPVAMAKSIRIMLSIVTWYDYEIQQMDLKTTFLNGFVEEPKGFTSIGEEQKVCHLKMSIYGLKGWQMGGLGRVQIGWVQIYGLKMGWVVDGSVVQSISP</sequence>
<comment type="caution">
    <text evidence="2">The sequence shown here is derived from an EMBL/GenBank/DDBJ whole genome shotgun (WGS) entry which is preliminary data.</text>
</comment>
<protein>
    <submittedName>
        <fullName evidence="2">Retrovirus-related Pol polyprotein from transposon RE2</fullName>
    </submittedName>
</protein>
<evidence type="ECO:0000259" key="1">
    <source>
        <dbReference type="Pfam" id="PF07727"/>
    </source>
</evidence>
<dbReference type="Pfam" id="PF07727">
    <property type="entry name" value="RVT_2"/>
    <property type="match status" value="1"/>
</dbReference>
<dbReference type="InterPro" id="IPR013103">
    <property type="entry name" value="RVT_2"/>
</dbReference>
<dbReference type="AlphaFoldDB" id="A0AAW2KA66"/>
<accession>A0AAW2KA66</accession>
<dbReference type="EMBL" id="JACGWJ010000029">
    <property type="protein sequence ID" value="KAL0303348.1"/>
    <property type="molecule type" value="Genomic_DNA"/>
</dbReference>
<organism evidence="2">
    <name type="scientific">Sesamum radiatum</name>
    <name type="common">Black benniseed</name>
    <dbReference type="NCBI Taxonomy" id="300843"/>
    <lineage>
        <taxon>Eukaryota</taxon>
        <taxon>Viridiplantae</taxon>
        <taxon>Streptophyta</taxon>
        <taxon>Embryophyta</taxon>
        <taxon>Tracheophyta</taxon>
        <taxon>Spermatophyta</taxon>
        <taxon>Magnoliopsida</taxon>
        <taxon>eudicotyledons</taxon>
        <taxon>Gunneridae</taxon>
        <taxon>Pentapetalae</taxon>
        <taxon>asterids</taxon>
        <taxon>lamiids</taxon>
        <taxon>Lamiales</taxon>
        <taxon>Pedaliaceae</taxon>
        <taxon>Sesamum</taxon>
    </lineage>
</organism>
<evidence type="ECO:0000313" key="2">
    <source>
        <dbReference type="EMBL" id="KAL0303348.1"/>
    </source>
</evidence>
<feature type="domain" description="Reverse transcriptase Ty1/copia-type" evidence="1">
    <location>
        <begin position="4"/>
        <end position="122"/>
    </location>
</feature>
<reference evidence="2" key="1">
    <citation type="submission" date="2020-06" db="EMBL/GenBank/DDBJ databases">
        <authorList>
            <person name="Li T."/>
            <person name="Hu X."/>
            <person name="Zhang T."/>
            <person name="Song X."/>
            <person name="Zhang H."/>
            <person name="Dai N."/>
            <person name="Sheng W."/>
            <person name="Hou X."/>
            <person name="Wei L."/>
        </authorList>
    </citation>
    <scope>NUCLEOTIDE SEQUENCE</scope>
    <source>
        <strain evidence="2">G02</strain>
        <tissue evidence="2">Leaf</tissue>
    </source>
</reference>